<dbReference type="InterPro" id="IPR020843">
    <property type="entry name" value="ER"/>
</dbReference>
<dbReference type="InterPro" id="IPR013149">
    <property type="entry name" value="ADH-like_C"/>
</dbReference>
<protein>
    <recommendedName>
        <fullName evidence="6">Enoyl reductase (ER) domain-containing protein</fullName>
    </recommendedName>
</protein>
<dbReference type="PROSITE" id="PS00059">
    <property type="entry name" value="ADH_ZINC"/>
    <property type="match status" value="1"/>
</dbReference>
<dbReference type="InterPro" id="IPR002328">
    <property type="entry name" value="ADH_Zn_CS"/>
</dbReference>
<dbReference type="Pfam" id="PF08240">
    <property type="entry name" value="ADH_N"/>
    <property type="match status" value="1"/>
</dbReference>
<organism evidence="7">
    <name type="scientific">marine metagenome</name>
    <dbReference type="NCBI Taxonomy" id="408172"/>
    <lineage>
        <taxon>unclassified sequences</taxon>
        <taxon>metagenomes</taxon>
        <taxon>ecological metagenomes</taxon>
    </lineage>
</organism>
<keyword evidence="2" id="KW-0479">Metal-binding</keyword>
<keyword evidence="3" id="KW-0862">Zinc</keyword>
<accession>A0A381SEG6</accession>
<dbReference type="InterPro" id="IPR013154">
    <property type="entry name" value="ADH-like_N"/>
</dbReference>
<dbReference type="SMART" id="SM00829">
    <property type="entry name" value="PKS_ER"/>
    <property type="match status" value="1"/>
</dbReference>
<comment type="cofactor">
    <cofactor evidence="1">
        <name>Zn(2+)</name>
        <dbReference type="ChEBI" id="CHEBI:29105"/>
    </cofactor>
</comment>
<gene>
    <name evidence="7" type="ORF">METZ01_LOCUS55324</name>
</gene>
<dbReference type="CDD" id="cd08279">
    <property type="entry name" value="Zn_ADH_class_III"/>
    <property type="match status" value="1"/>
</dbReference>
<evidence type="ECO:0000256" key="1">
    <source>
        <dbReference type="ARBA" id="ARBA00001947"/>
    </source>
</evidence>
<dbReference type="SUPFAM" id="SSF50129">
    <property type="entry name" value="GroES-like"/>
    <property type="match status" value="2"/>
</dbReference>
<evidence type="ECO:0000259" key="6">
    <source>
        <dbReference type="SMART" id="SM00829"/>
    </source>
</evidence>
<dbReference type="PANTHER" id="PTHR43880:SF12">
    <property type="entry name" value="ALCOHOL DEHYDROGENASE CLASS-3"/>
    <property type="match status" value="1"/>
</dbReference>
<dbReference type="GO" id="GO:0046294">
    <property type="term" value="P:formaldehyde catabolic process"/>
    <property type="evidence" value="ECO:0007669"/>
    <property type="project" value="TreeGrafter"/>
</dbReference>
<dbReference type="FunFam" id="3.40.50.720:FF:000003">
    <property type="entry name" value="S-(hydroxymethyl)glutathione dehydrogenase"/>
    <property type="match status" value="1"/>
</dbReference>
<sequence>MRAALHEGRDRLLLVDDVEVEEPRVDEVLVRVSHCGICHSDLSFVDAGLGSDEPIVLGHEAAGTVAAVGSTVTTVAVGDRVMLTPLAPCGHCYWCSRGEPTACAEAQSFLGGTRPDGTSPFSRSGRMVRRGVGVGGFSEFTVVSETGVVRLDPDTPLEIACVIGCAVQTGVGAVVNTAQVEPGATVLVTGLGGIGISVVQGARLAGAGQVIVSDPVAGRRDAALHFGATLTVDPMEDDVVARALEATDGIGVDYAFEAAGIAALVSTCLDATRRRGTTVVVGVDVSMATTEFLPVLLATQGKRIVGTLLGDCHPQRDIPMLLAAWRAGRLDLESMISHRLDLSEVNEGLDRLRRAEGIRTVLEVGGS</sequence>
<dbReference type="SUPFAM" id="SSF51735">
    <property type="entry name" value="NAD(P)-binding Rossmann-fold domains"/>
    <property type="match status" value="1"/>
</dbReference>
<dbReference type="Gene3D" id="3.40.50.720">
    <property type="entry name" value="NAD(P)-binding Rossmann-like Domain"/>
    <property type="match status" value="1"/>
</dbReference>
<keyword evidence="4" id="KW-0560">Oxidoreductase</keyword>
<dbReference type="GO" id="GO:0005829">
    <property type="term" value="C:cytosol"/>
    <property type="evidence" value="ECO:0007669"/>
    <property type="project" value="TreeGrafter"/>
</dbReference>
<feature type="domain" description="Enoyl reductase (ER)" evidence="6">
    <location>
        <begin position="8"/>
        <end position="362"/>
    </location>
</feature>
<evidence type="ECO:0000256" key="2">
    <source>
        <dbReference type="ARBA" id="ARBA00022723"/>
    </source>
</evidence>
<evidence type="ECO:0000313" key="7">
    <source>
        <dbReference type="EMBL" id="SVA02470.1"/>
    </source>
</evidence>
<dbReference type="EMBL" id="UINC01003008">
    <property type="protein sequence ID" value="SVA02470.1"/>
    <property type="molecule type" value="Genomic_DNA"/>
</dbReference>
<evidence type="ECO:0000256" key="3">
    <source>
        <dbReference type="ARBA" id="ARBA00022833"/>
    </source>
</evidence>
<proteinExistence type="predicted"/>
<dbReference type="AlphaFoldDB" id="A0A381SEG6"/>
<evidence type="ECO:0000256" key="5">
    <source>
        <dbReference type="ARBA" id="ARBA00023027"/>
    </source>
</evidence>
<dbReference type="PANTHER" id="PTHR43880">
    <property type="entry name" value="ALCOHOL DEHYDROGENASE"/>
    <property type="match status" value="1"/>
</dbReference>
<dbReference type="GO" id="GO:0051903">
    <property type="term" value="F:S-(hydroxymethyl)glutathione dehydrogenase [NAD(P)+] activity"/>
    <property type="evidence" value="ECO:0007669"/>
    <property type="project" value="TreeGrafter"/>
</dbReference>
<reference evidence="7" key="1">
    <citation type="submission" date="2018-05" db="EMBL/GenBank/DDBJ databases">
        <authorList>
            <person name="Lanie J.A."/>
            <person name="Ng W.-L."/>
            <person name="Kazmierczak K.M."/>
            <person name="Andrzejewski T.M."/>
            <person name="Davidsen T.M."/>
            <person name="Wayne K.J."/>
            <person name="Tettelin H."/>
            <person name="Glass J.I."/>
            <person name="Rusch D."/>
            <person name="Podicherti R."/>
            <person name="Tsui H.-C.T."/>
            <person name="Winkler M.E."/>
        </authorList>
    </citation>
    <scope>NUCLEOTIDE SEQUENCE</scope>
</reference>
<keyword evidence="5" id="KW-0520">NAD</keyword>
<dbReference type="GO" id="GO:0008270">
    <property type="term" value="F:zinc ion binding"/>
    <property type="evidence" value="ECO:0007669"/>
    <property type="project" value="InterPro"/>
</dbReference>
<evidence type="ECO:0000256" key="4">
    <source>
        <dbReference type="ARBA" id="ARBA00023002"/>
    </source>
</evidence>
<dbReference type="Pfam" id="PF00107">
    <property type="entry name" value="ADH_zinc_N"/>
    <property type="match status" value="1"/>
</dbReference>
<dbReference type="Gene3D" id="3.90.180.10">
    <property type="entry name" value="Medium-chain alcohol dehydrogenases, catalytic domain"/>
    <property type="match status" value="1"/>
</dbReference>
<dbReference type="InterPro" id="IPR011032">
    <property type="entry name" value="GroES-like_sf"/>
</dbReference>
<name>A0A381SEG6_9ZZZZ</name>
<dbReference type="InterPro" id="IPR036291">
    <property type="entry name" value="NAD(P)-bd_dom_sf"/>
</dbReference>